<evidence type="ECO:0000256" key="4">
    <source>
        <dbReference type="ARBA" id="ARBA00022748"/>
    </source>
</evidence>
<evidence type="ECO:0000256" key="1">
    <source>
        <dbReference type="ARBA" id="ARBA00004141"/>
    </source>
</evidence>
<dbReference type="EMBL" id="UINC01001383">
    <property type="protein sequence ID" value="SUZ79316.1"/>
    <property type="molecule type" value="Genomic_DNA"/>
</dbReference>
<evidence type="ECO:0000256" key="6">
    <source>
        <dbReference type="ARBA" id="ARBA00023136"/>
    </source>
</evidence>
<dbReference type="GO" id="GO:0020037">
    <property type="term" value="F:heme binding"/>
    <property type="evidence" value="ECO:0007669"/>
    <property type="project" value="InterPro"/>
</dbReference>
<keyword evidence="6 7" id="KW-0472">Membrane</keyword>
<feature type="transmembrane region" description="Helical" evidence="7">
    <location>
        <begin position="125"/>
        <end position="147"/>
    </location>
</feature>
<accession>A0A381QJ16</accession>
<keyword evidence="3 7" id="KW-0812">Transmembrane</keyword>
<evidence type="ECO:0000313" key="9">
    <source>
        <dbReference type="EMBL" id="SUZ79316.1"/>
    </source>
</evidence>
<evidence type="ECO:0000256" key="3">
    <source>
        <dbReference type="ARBA" id="ARBA00022692"/>
    </source>
</evidence>
<comment type="subcellular location">
    <subcellularLocation>
        <location evidence="1">Membrane</location>
        <topology evidence="1">Multi-pass membrane protein</topology>
    </subcellularLocation>
</comment>
<dbReference type="GO" id="GO:0005886">
    <property type="term" value="C:plasma membrane"/>
    <property type="evidence" value="ECO:0007669"/>
    <property type="project" value="TreeGrafter"/>
</dbReference>
<dbReference type="GO" id="GO:0015232">
    <property type="term" value="F:heme transmembrane transporter activity"/>
    <property type="evidence" value="ECO:0007669"/>
    <property type="project" value="InterPro"/>
</dbReference>
<dbReference type="InterPro" id="IPR045062">
    <property type="entry name" value="Cyt_c_biogenesis_CcsA/CcmC"/>
</dbReference>
<keyword evidence="5 7" id="KW-1133">Transmembrane helix</keyword>
<feature type="transmembrane region" description="Helical" evidence="7">
    <location>
        <begin position="63"/>
        <end position="83"/>
    </location>
</feature>
<dbReference type="InterPro" id="IPR003557">
    <property type="entry name" value="Cyt_c_biogenesis_CcmC"/>
</dbReference>
<keyword evidence="4" id="KW-0201">Cytochrome c-type biogenesis</keyword>
<name>A0A381QJ16_9ZZZZ</name>
<gene>
    <name evidence="9" type="ORF">METZ01_LOCUS32170</name>
</gene>
<comment type="similarity">
    <text evidence="2">Belongs to the CcmC/CycZ/HelC family.</text>
</comment>
<evidence type="ECO:0000256" key="5">
    <source>
        <dbReference type="ARBA" id="ARBA00022989"/>
    </source>
</evidence>
<feature type="transmembrane region" description="Helical" evidence="7">
    <location>
        <begin position="167"/>
        <end position="188"/>
    </location>
</feature>
<feature type="domain" description="Cytochrome c assembly protein" evidence="8">
    <location>
        <begin position="21"/>
        <end position="149"/>
    </location>
</feature>
<organism evidence="9">
    <name type="scientific">marine metagenome</name>
    <dbReference type="NCBI Taxonomy" id="408172"/>
    <lineage>
        <taxon>unclassified sequences</taxon>
        <taxon>metagenomes</taxon>
        <taxon>ecological metagenomes</taxon>
    </lineage>
</organism>
<evidence type="ECO:0000259" key="8">
    <source>
        <dbReference type="Pfam" id="PF01578"/>
    </source>
</evidence>
<evidence type="ECO:0000256" key="2">
    <source>
        <dbReference type="ARBA" id="ARBA00005840"/>
    </source>
</evidence>
<dbReference type="PRINTS" id="PR01386">
    <property type="entry name" value="CCMCBIOGNSIS"/>
</dbReference>
<dbReference type="PANTHER" id="PTHR30071:SF1">
    <property type="entry name" value="CYTOCHROME B_B6 PROTEIN-RELATED"/>
    <property type="match status" value="1"/>
</dbReference>
<evidence type="ECO:0000256" key="7">
    <source>
        <dbReference type="SAM" id="Phobius"/>
    </source>
</evidence>
<feature type="transmembrane region" description="Helical" evidence="7">
    <location>
        <begin position="31"/>
        <end position="51"/>
    </location>
</feature>
<proteinExistence type="inferred from homology"/>
<protein>
    <recommendedName>
        <fullName evidence="8">Cytochrome c assembly protein domain-containing protein</fullName>
    </recommendedName>
</protein>
<reference evidence="9" key="1">
    <citation type="submission" date="2018-05" db="EMBL/GenBank/DDBJ databases">
        <authorList>
            <person name="Lanie J.A."/>
            <person name="Ng W.-L."/>
            <person name="Kazmierczak K.M."/>
            <person name="Andrzejewski T.M."/>
            <person name="Davidsen T.M."/>
            <person name="Wayne K.J."/>
            <person name="Tettelin H."/>
            <person name="Glass J.I."/>
            <person name="Rusch D."/>
            <person name="Podicherti R."/>
            <person name="Tsui H.-C.T."/>
            <person name="Winkler M.E."/>
        </authorList>
    </citation>
    <scope>NUCLEOTIDE SEQUENCE</scope>
</reference>
<sequence>MAFNLVWIISFTPMVPDQEWAQKIFYLHVPLAWVGFLSYFFVMLSGVSYLGSRNLKYDRIGHAAAEIGTLFTGLVLITGPIWATPIWGKPWVWEPRLITTLILFLIYVGYFILRNVGLYRQRVALICAIVGIIAFLDIPIIFASVNFWAAEIQSHPQMGMSKQPSGILAPFLFSLFAFTNLFFTMLFFKIRVLYSKDKKDNYV</sequence>
<feature type="transmembrane region" description="Helical" evidence="7">
    <location>
        <begin position="95"/>
        <end position="113"/>
    </location>
</feature>
<dbReference type="InterPro" id="IPR002541">
    <property type="entry name" value="Cyt_c_assembly"/>
</dbReference>
<dbReference type="GO" id="GO:0017004">
    <property type="term" value="P:cytochrome complex assembly"/>
    <property type="evidence" value="ECO:0007669"/>
    <property type="project" value="UniProtKB-KW"/>
</dbReference>
<dbReference type="Pfam" id="PF01578">
    <property type="entry name" value="Cytochrom_C_asm"/>
    <property type="match status" value="1"/>
</dbReference>
<dbReference type="AlphaFoldDB" id="A0A381QJ16"/>
<dbReference type="PANTHER" id="PTHR30071">
    <property type="entry name" value="HEME EXPORTER PROTEIN C"/>
    <property type="match status" value="1"/>
</dbReference>